<proteinExistence type="predicted"/>
<evidence type="ECO:0000313" key="2">
    <source>
        <dbReference type="Proteomes" id="UP000289738"/>
    </source>
</evidence>
<dbReference type="EMBL" id="SDMP01000013">
    <property type="protein sequence ID" value="RYR18920.1"/>
    <property type="molecule type" value="Genomic_DNA"/>
</dbReference>
<name>A0A444ZXG6_ARAHY</name>
<reference evidence="1 2" key="1">
    <citation type="submission" date="2019-01" db="EMBL/GenBank/DDBJ databases">
        <title>Sequencing of cultivated peanut Arachis hypogaea provides insights into genome evolution and oil improvement.</title>
        <authorList>
            <person name="Chen X."/>
        </authorList>
    </citation>
    <scope>NUCLEOTIDE SEQUENCE [LARGE SCALE GENOMIC DNA]</scope>
    <source>
        <strain evidence="2">cv. Fuhuasheng</strain>
        <tissue evidence="1">Leaves</tissue>
    </source>
</reference>
<keyword evidence="2" id="KW-1185">Reference proteome</keyword>
<protein>
    <submittedName>
        <fullName evidence="1">Uncharacterized protein</fullName>
    </submittedName>
</protein>
<dbReference type="AlphaFoldDB" id="A0A444ZXG6"/>
<comment type="caution">
    <text evidence="1">The sequence shown here is derived from an EMBL/GenBank/DDBJ whole genome shotgun (WGS) entry which is preliminary data.</text>
</comment>
<organism evidence="1 2">
    <name type="scientific">Arachis hypogaea</name>
    <name type="common">Peanut</name>
    <dbReference type="NCBI Taxonomy" id="3818"/>
    <lineage>
        <taxon>Eukaryota</taxon>
        <taxon>Viridiplantae</taxon>
        <taxon>Streptophyta</taxon>
        <taxon>Embryophyta</taxon>
        <taxon>Tracheophyta</taxon>
        <taxon>Spermatophyta</taxon>
        <taxon>Magnoliopsida</taxon>
        <taxon>eudicotyledons</taxon>
        <taxon>Gunneridae</taxon>
        <taxon>Pentapetalae</taxon>
        <taxon>rosids</taxon>
        <taxon>fabids</taxon>
        <taxon>Fabales</taxon>
        <taxon>Fabaceae</taxon>
        <taxon>Papilionoideae</taxon>
        <taxon>50 kb inversion clade</taxon>
        <taxon>dalbergioids sensu lato</taxon>
        <taxon>Dalbergieae</taxon>
        <taxon>Pterocarpus clade</taxon>
        <taxon>Arachis</taxon>
    </lineage>
</organism>
<evidence type="ECO:0000313" key="1">
    <source>
        <dbReference type="EMBL" id="RYR18920.1"/>
    </source>
</evidence>
<gene>
    <name evidence="1" type="ORF">Ahy_B03g063538</name>
</gene>
<sequence length="233" mass="27400">MTQLYVEFEQLPNKITEPDYDFDWESYNSKSEEKYEGNYDFVDSNADEEQTNCTVELDVEHVANALVSKHHSKIHLSCALWNTLEFLEYANADLPVVISGKFVIRIKFNFREVVIKTVKDYTIYRGVNYYRNFANILVYYNSEIIENTHKNVSFMCENLFLFVISGIMTFVKLQYGLCQSIESNILKRVSDILYRNSIIVLRYNPIELYVKFEHIAADGFQFDSDMENDRAKV</sequence>
<accession>A0A444ZXG6</accession>
<dbReference type="Proteomes" id="UP000289738">
    <property type="component" value="Chromosome B03"/>
</dbReference>